<protein>
    <submittedName>
        <fullName evidence="3">Fimbrial protein</fullName>
    </submittedName>
</protein>
<dbReference type="RefSeq" id="WP_153860022.1">
    <property type="nucleotide sequence ID" value="NZ_CP045913.1"/>
</dbReference>
<accession>A0A5Q2VIB9</accession>
<dbReference type="InterPro" id="IPR050263">
    <property type="entry name" value="Bact_Fimbrial_Adh_Pro"/>
</dbReference>
<evidence type="ECO:0000313" key="4">
    <source>
        <dbReference type="Proteomes" id="UP000381260"/>
    </source>
</evidence>
<organism evidence="3 4">
    <name type="scientific">Serratia proteamaculans</name>
    <dbReference type="NCBI Taxonomy" id="28151"/>
    <lineage>
        <taxon>Bacteria</taxon>
        <taxon>Pseudomonadati</taxon>
        <taxon>Pseudomonadota</taxon>
        <taxon>Gammaproteobacteria</taxon>
        <taxon>Enterobacterales</taxon>
        <taxon>Yersiniaceae</taxon>
        <taxon>Serratia</taxon>
    </lineage>
</organism>
<keyword evidence="1" id="KW-0732">Signal</keyword>
<sequence length="177" mass="17740">MPLLTSLTCRGALPLLLLVSTHALADSAALNITGRILSSACEPEINPLTVPLGKVSRTALGSKGVTASATAFQLRLKNCPAEISQVKVQFDGTPAVGDSNALALTAAAGIATGVAVQLQDSAGTVLPPGQASALMPIKGGSGSVNSLKFSARYIATADSVTAGSANASATFTIWYSN</sequence>
<dbReference type="GO" id="GO:0009289">
    <property type="term" value="C:pilus"/>
    <property type="evidence" value="ECO:0007669"/>
    <property type="project" value="InterPro"/>
</dbReference>
<name>A0A5Q2VIB9_SERPR</name>
<reference evidence="3 4" key="1">
    <citation type="submission" date="2019-11" db="EMBL/GenBank/DDBJ databases">
        <title>The Phosphoenolpyruvate Phosphotransferase System Regulates Serratia proteamaculans 336X Biofilm Formation and Wheat Roots colonization.</title>
        <authorList>
            <person name="Liu F."/>
        </authorList>
    </citation>
    <scope>NUCLEOTIDE SEQUENCE [LARGE SCALE GENOMIC DNA]</scope>
    <source>
        <strain evidence="3 4">336X</strain>
    </source>
</reference>
<dbReference type="Proteomes" id="UP000381260">
    <property type="component" value="Chromosome"/>
</dbReference>
<dbReference type="EMBL" id="CP045913">
    <property type="protein sequence ID" value="QGH63261.1"/>
    <property type="molecule type" value="Genomic_DNA"/>
</dbReference>
<evidence type="ECO:0000259" key="2">
    <source>
        <dbReference type="Pfam" id="PF00419"/>
    </source>
</evidence>
<dbReference type="GO" id="GO:0043709">
    <property type="term" value="P:cell adhesion involved in single-species biofilm formation"/>
    <property type="evidence" value="ECO:0007669"/>
    <property type="project" value="TreeGrafter"/>
</dbReference>
<dbReference type="PANTHER" id="PTHR33420">
    <property type="entry name" value="FIMBRIAL SUBUNIT ELFA-RELATED"/>
    <property type="match status" value="1"/>
</dbReference>
<dbReference type="InterPro" id="IPR008966">
    <property type="entry name" value="Adhesion_dom_sf"/>
</dbReference>
<dbReference type="Pfam" id="PF00419">
    <property type="entry name" value="Fimbrial"/>
    <property type="match status" value="1"/>
</dbReference>
<dbReference type="AlphaFoldDB" id="A0A5Q2VIB9"/>
<feature type="domain" description="Fimbrial-type adhesion" evidence="2">
    <location>
        <begin position="31"/>
        <end position="175"/>
    </location>
</feature>
<evidence type="ECO:0000256" key="1">
    <source>
        <dbReference type="SAM" id="SignalP"/>
    </source>
</evidence>
<feature type="signal peptide" evidence="1">
    <location>
        <begin position="1"/>
        <end position="25"/>
    </location>
</feature>
<dbReference type="Gene3D" id="2.60.40.1090">
    <property type="entry name" value="Fimbrial-type adhesion domain"/>
    <property type="match status" value="1"/>
</dbReference>
<dbReference type="PANTHER" id="PTHR33420:SF4">
    <property type="entry name" value="FIMBRIAL-LIKE PROTEIN FIMF"/>
    <property type="match status" value="1"/>
</dbReference>
<evidence type="ECO:0000313" key="3">
    <source>
        <dbReference type="EMBL" id="QGH63261.1"/>
    </source>
</evidence>
<proteinExistence type="predicted"/>
<dbReference type="SUPFAM" id="SSF49401">
    <property type="entry name" value="Bacterial adhesins"/>
    <property type="match status" value="1"/>
</dbReference>
<feature type="chain" id="PRO_5024396869" evidence="1">
    <location>
        <begin position="26"/>
        <end position="177"/>
    </location>
</feature>
<dbReference type="InterPro" id="IPR036937">
    <property type="entry name" value="Adhesion_dom_fimbrial_sf"/>
</dbReference>
<dbReference type="InterPro" id="IPR000259">
    <property type="entry name" value="Adhesion_dom_fimbrial"/>
</dbReference>
<gene>
    <name evidence="3" type="ORF">GHV41_21520</name>
</gene>